<feature type="chain" id="PRO_5014944354" evidence="1">
    <location>
        <begin position="32"/>
        <end position="178"/>
    </location>
</feature>
<reference evidence="2 3" key="1">
    <citation type="submission" date="2017-08" db="EMBL/GenBank/DDBJ databases">
        <title>Genomes of Fischerella (Mastigocladus) sp. strains.</title>
        <authorList>
            <person name="Miller S.R."/>
        </authorList>
    </citation>
    <scope>NUCLEOTIDE SEQUENCE [LARGE SCALE GENOMIC DNA]</scope>
    <source>
        <strain evidence="2 3">CCMEE 5323</strain>
    </source>
</reference>
<keyword evidence="3" id="KW-1185">Reference proteome</keyword>
<name>A0A2N6K3P0_FISMU</name>
<feature type="signal peptide" evidence="1">
    <location>
        <begin position="1"/>
        <end position="31"/>
    </location>
</feature>
<dbReference type="AlphaFoldDB" id="A0A2N6K3P0"/>
<gene>
    <name evidence="2" type="ORF">CEN44_11320</name>
</gene>
<dbReference type="Pfam" id="PF10989">
    <property type="entry name" value="DUF2808"/>
    <property type="match status" value="1"/>
</dbReference>
<dbReference type="Proteomes" id="UP000235036">
    <property type="component" value="Unassembled WGS sequence"/>
</dbReference>
<protein>
    <submittedName>
        <fullName evidence="2">DUF2808 domain-containing protein</fullName>
    </submittedName>
</protein>
<evidence type="ECO:0000256" key="1">
    <source>
        <dbReference type="SAM" id="SignalP"/>
    </source>
</evidence>
<evidence type="ECO:0000313" key="2">
    <source>
        <dbReference type="EMBL" id="PLZ90225.1"/>
    </source>
</evidence>
<dbReference type="EMBL" id="NRQW01000240">
    <property type="protein sequence ID" value="PLZ90225.1"/>
    <property type="molecule type" value="Genomic_DNA"/>
</dbReference>
<proteinExistence type="predicted"/>
<evidence type="ECO:0000313" key="3">
    <source>
        <dbReference type="Proteomes" id="UP000235036"/>
    </source>
</evidence>
<dbReference type="RefSeq" id="WP_016867769.1">
    <property type="nucleotide sequence ID" value="NZ_CAWNVR010000335.1"/>
</dbReference>
<accession>A0A2N6K3P0</accession>
<dbReference type="InterPro" id="IPR021256">
    <property type="entry name" value="DUF2808"/>
</dbReference>
<comment type="caution">
    <text evidence="2">The sequence shown here is derived from an EMBL/GenBank/DDBJ whole genome shotgun (WGS) entry which is preliminary data.</text>
</comment>
<organism evidence="2 3">
    <name type="scientific">Fischerella muscicola CCMEE 5323</name>
    <dbReference type="NCBI Taxonomy" id="2019572"/>
    <lineage>
        <taxon>Bacteria</taxon>
        <taxon>Bacillati</taxon>
        <taxon>Cyanobacteriota</taxon>
        <taxon>Cyanophyceae</taxon>
        <taxon>Nostocales</taxon>
        <taxon>Hapalosiphonaceae</taxon>
        <taxon>Fischerella</taxon>
    </lineage>
</organism>
<sequence length="178" mass="19414">MKSIVTLCKTLLVSTGLCLFAVPATYTLASAQPPRLLSATTTYDQTSVREATYYFTLTVPESASAPLQQLAFTQIQGLEAIRFDSQKSSAFAGTRDRKGEKLGITLAKSDRQERTVIVTFNQPVAPGKTITIGLKPLRNPAYDGVYQFQVQTLPTTQQTNNQIIGTARLQFYGVAGNE</sequence>
<keyword evidence="1" id="KW-0732">Signal</keyword>